<keyword evidence="2" id="KW-1185">Reference proteome</keyword>
<proteinExistence type="predicted"/>
<dbReference type="RefSeq" id="WP_342959332.1">
    <property type="nucleotide sequence ID" value="NZ_JAZHFZ010000029.1"/>
</dbReference>
<dbReference type="EMBL" id="JAZHGA010000028">
    <property type="protein sequence ID" value="MEM5343895.1"/>
    <property type="molecule type" value="Genomic_DNA"/>
</dbReference>
<evidence type="ECO:0000313" key="1">
    <source>
        <dbReference type="EMBL" id="MEM5343895.1"/>
    </source>
</evidence>
<comment type="caution">
    <text evidence="1">The sequence shown here is derived from an EMBL/GenBank/DDBJ whole genome shotgun (WGS) entry which is preliminary data.</text>
</comment>
<protein>
    <submittedName>
        <fullName evidence="1">Uncharacterized protein</fullName>
    </submittedName>
</protein>
<organism evidence="1 2">
    <name type="scientific">Paraburkholderia azotifigens</name>
    <dbReference type="NCBI Taxonomy" id="2057004"/>
    <lineage>
        <taxon>Bacteria</taxon>
        <taxon>Pseudomonadati</taxon>
        <taxon>Pseudomonadota</taxon>
        <taxon>Betaproteobacteria</taxon>
        <taxon>Burkholderiales</taxon>
        <taxon>Burkholderiaceae</taxon>
        <taxon>Paraburkholderia</taxon>
    </lineage>
</organism>
<gene>
    <name evidence="1" type="ORF">V4C56_30270</name>
</gene>
<name>A0ABU9RAP2_9BURK</name>
<sequence>MLVNLKKAPYNPVQQAETGQKHRFIDVHRASTKRDEYRRHHAMPSSILLIVTLAQLRPAPDVSRHIGFSR</sequence>
<reference evidence="1 2" key="1">
    <citation type="submission" date="2024-01" db="EMBL/GenBank/DDBJ databases">
        <title>The diversity of rhizobia nodulating Mimosa spp. in eleven states of Brazil covering several biomes is determined by host plant, location, and edaphic factors.</title>
        <authorList>
            <person name="Rouws L."/>
            <person name="Barauna A."/>
            <person name="Beukes C."/>
            <person name="De Faria S.M."/>
            <person name="Gross E."/>
            <person name="Dos Reis Junior F.B."/>
            <person name="Simon M."/>
            <person name="Maluk M."/>
            <person name="Odee D.W."/>
            <person name="Kenicer G."/>
            <person name="Young J.P.W."/>
            <person name="Reis V.M."/>
            <person name="Zilli J."/>
            <person name="James E.K."/>
        </authorList>
    </citation>
    <scope>NUCLEOTIDE SEQUENCE [LARGE SCALE GENOMIC DNA]</scope>
    <source>
        <strain evidence="1 2">JPY530</strain>
    </source>
</reference>
<dbReference type="Proteomes" id="UP001481677">
    <property type="component" value="Unassembled WGS sequence"/>
</dbReference>
<evidence type="ECO:0000313" key="2">
    <source>
        <dbReference type="Proteomes" id="UP001481677"/>
    </source>
</evidence>
<accession>A0ABU9RAP2</accession>